<evidence type="ECO:0000256" key="2">
    <source>
        <dbReference type="ARBA" id="ARBA00022485"/>
    </source>
</evidence>
<proteinExistence type="predicted"/>
<dbReference type="Gene3D" id="3.30.70.20">
    <property type="match status" value="1"/>
</dbReference>
<keyword evidence="4" id="KW-0249">Electron transport</keyword>
<evidence type="ECO:0000256" key="5">
    <source>
        <dbReference type="ARBA" id="ARBA00023004"/>
    </source>
</evidence>
<name>A0A154BVM5_ANASB</name>
<dbReference type="PANTHER" id="PTHR42859:SF10">
    <property type="entry name" value="DIMETHYLSULFOXIDE REDUCTASE CHAIN B"/>
    <property type="match status" value="1"/>
</dbReference>
<evidence type="ECO:0000313" key="9">
    <source>
        <dbReference type="Proteomes" id="UP000076268"/>
    </source>
</evidence>
<evidence type="ECO:0000256" key="4">
    <source>
        <dbReference type="ARBA" id="ARBA00022982"/>
    </source>
</evidence>
<sequence length="88" mass="10082">MTELIRYFITKKCEKCNRCMEVCPEGAIYAADEKYEINDHMCKGCGICTEVCPTNAIIHETDPFRSINREADSFFGGGAWPIPWNKLR</sequence>
<organism evidence="8 9">
    <name type="scientific">Anaerosporomusa subterranea</name>
    <dbReference type="NCBI Taxonomy" id="1794912"/>
    <lineage>
        <taxon>Bacteria</taxon>
        <taxon>Bacillati</taxon>
        <taxon>Bacillota</taxon>
        <taxon>Negativicutes</taxon>
        <taxon>Acetonemataceae</taxon>
        <taxon>Anaerosporomusa</taxon>
    </lineage>
</organism>
<dbReference type="AlphaFoldDB" id="A0A154BVM5"/>
<evidence type="ECO:0000256" key="1">
    <source>
        <dbReference type="ARBA" id="ARBA00022448"/>
    </source>
</evidence>
<keyword evidence="1" id="KW-0813">Transport</keyword>
<dbReference type="PROSITE" id="PS51379">
    <property type="entry name" value="4FE4S_FER_2"/>
    <property type="match status" value="2"/>
</dbReference>
<dbReference type="RefSeq" id="WP_066236517.1">
    <property type="nucleotide sequence ID" value="NZ_LSGP01000001.1"/>
</dbReference>
<protein>
    <submittedName>
        <fullName evidence="8">4Fe-4S ferredoxin</fullName>
    </submittedName>
</protein>
<dbReference type="PROSITE" id="PS00198">
    <property type="entry name" value="4FE4S_FER_1"/>
    <property type="match status" value="1"/>
</dbReference>
<dbReference type="GO" id="GO:0046872">
    <property type="term" value="F:metal ion binding"/>
    <property type="evidence" value="ECO:0007669"/>
    <property type="project" value="UniProtKB-KW"/>
</dbReference>
<dbReference type="OrthoDB" id="9804603at2"/>
<dbReference type="GO" id="GO:0051539">
    <property type="term" value="F:4 iron, 4 sulfur cluster binding"/>
    <property type="evidence" value="ECO:0007669"/>
    <property type="project" value="UniProtKB-KW"/>
</dbReference>
<keyword evidence="2" id="KW-0004">4Fe-4S</keyword>
<reference evidence="8 9" key="1">
    <citation type="submission" date="2016-02" db="EMBL/GenBank/DDBJ databases">
        <title>Anaerosporomusa subterraneum gen. nov., sp. nov., a spore-forming obligate anaerobe isolated from saprolite.</title>
        <authorList>
            <person name="Choi J.K."/>
            <person name="Shah M."/>
            <person name="Yee N."/>
        </authorList>
    </citation>
    <scope>NUCLEOTIDE SEQUENCE [LARGE SCALE GENOMIC DNA]</scope>
    <source>
        <strain evidence="8 9">RU4</strain>
    </source>
</reference>
<dbReference type="EMBL" id="LSGP01000001">
    <property type="protein sequence ID" value="KYZ77967.1"/>
    <property type="molecule type" value="Genomic_DNA"/>
</dbReference>
<keyword evidence="3" id="KW-0479">Metal-binding</keyword>
<evidence type="ECO:0000256" key="3">
    <source>
        <dbReference type="ARBA" id="ARBA00022723"/>
    </source>
</evidence>
<keyword evidence="9" id="KW-1185">Reference proteome</keyword>
<keyword evidence="5" id="KW-0408">Iron</keyword>
<dbReference type="Proteomes" id="UP000076268">
    <property type="component" value="Unassembled WGS sequence"/>
</dbReference>
<keyword evidence="6" id="KW-0411">Iron-sulfur</keyword>
<dbReference type="STRING" id="1794912.AXX12_00015"/>
<dbReference type="SUPFAM" id="SSF54862">
    <property type="entry name" value="4Fe-4S ferredoxins"/>
    <property type="match status" value="1"/>
</dbReference>
<feature type="domain" description="4Fe-4S ferredoxin-type" evidence="7">
    <location>
        <begin position="4"/>
        <end position="32"/>
    </location>
</feature>
<feature type="domain" description="4Fe-4S ferredoxin-type" evidence="7">
    <location>
        <begin position="33"/>
        <end position="62"/>
    </location>
</feature>
<dbReference type="PANTHER" id="PTHR42859">
    <property type="entry name" value="OXIDOREDUCTASE"/>
    <property type="match status" value="1"/>
</dbReference>
<dbReference type="InterPro" id="IPR017900">
    <property type="entry name" value="4Fe4S_Fe_S_CS"/>
</dbReference>
<evidence type="ECO:0000256" key="6">
    <source>
        <dbReference type="ARBA" id="ARBA00023014"/>
    </source>
</evidence>
<dbReference type="InterPro" id="IPR050294">
    <property type="entry name" value="RnfB_subfamily"/>
</dbReference>
<gene>
    <name evidence="8" type="ORF">AXX12_00015</name>
</gene>
<dbReference type="Pfam" id="PF12838">
    <property type="entry name" value="Fer4_7"/>
    <property type="match status" value="1"/>
</dbReference>
<evidence type="ECO:0000259" key="7">
    <source>
        <dbReference type="PROSITE" id="PS51379"/>
    </source>
</evidence>
<evidence type="ECO:0000313" key="8">
    <source>
        <dbReference type="EMBL" id="KYZ77967.1"/>
    </source>
</evidence>
<accession>A0A154BVM5</accession>
<comment type="caution">
    <text evidence="8">The sequence shown here is derived from an EMBL/GenBank/DDBJ whole genome shotgun (WGS) entry which is preliminary data.</text>
</comment>
<dbReference type="InterPro" id="IPR017896">
    <property type="entry name" value="4Fe4S_Fe-S-bd"/>
</dbReference>